<dbReference type="EMBL" id="FTMA01000002">
    <property type="protein sequence ID" value="SIQ67097.1"/>
    <property type="molecule type" value="Genomic_DNA"/>
</dbReference>
<feature type="signal peptide" evidence="1">
    <location>
        <begin position="1"/>
        <end position="18"/>
    </location>
</feature>
<dbReference type="CDD" id="cd06239">
    <property type="entry name" value="M14-like"/>
    <property type="match status" value="1"/>
</dbReference>
<accession>A0A1N6UNG2</accession>
<name>A0A1N6UNG2_9FLAO</name>
<dbReference type="InterPro" id="IPR000834">
    <property type="entry name" value="Peptidase_M14"/>
</dbReference>
<dbReference type="AlphaFoldDB" id="A0A1N6UNG2"/>
<sequence>MKRILLSILSLCAFSAIGQSDNITTQLYDTYENYKESTIGKRRIKREDIQPLINTLSANDKFKVNTVGKSIGGKDLSLISIGTGETNVFLWSQMHGDEPTATQAIFDILNFFDSTDFKKEKEAILANLTVHFLPMLNPDGAELYQRRNLLGIDINRDALRLQSPESQTLKRVRDSLDADFGFNLHDQSTYYNAERTDKPATISYLAPAYNYEKDINETRGNAMKIIVFMNDILQKYAPGQVGRYNDDFEPRAFGDNIQKWGTSTILIESGGFPEDIEKQEIRKLNYTSILSAIYTIAQKSYESIGIEEYEKIPENDRKLFDLKIVGANYELMGSTYTIDLGINQIEVDYPDHNSFWYSSRILDQGDLSTYYGYETLDATGYTIKKAKVYPTTLHNFSEVEALNFNDILKQSYGYLRLSSFPAKNINSPFPVHLIGTKFTIPELNLMPGINPTFFLEKDGVIAYAVINGFLVDLEKSDIQVPNAMIFR</sequence>
<dbReference type="Gene3D" id="3.40.630.10">
    <property type="entry name" value="Zn peptidases"/>
    <property type="match status" value="1"/>
</dbReference>
<dbReference type="SUPFAM" id="SSF53187">
    <property type="entry name" value="Zn-dependent exopeptidases"/>
    <property type="match status" value="1"/>
</dbReference>
<dbReference type="Pfam" id="PF00246">
    <property type="entry name" value="Peptidase_M14"/>
    <property type="match status" value="1"/>
</dbReference>
<evidence type="ECO:0000256" key="1">
    <source>
        <dbReference type="SAM" id="SignalP"/>
    </source>
</evidence>
<keyword evidence="3" id="KW-0378">Hydrolase</keyword>
<feature type="domain" description="Peptidase M14" evidence="2">
    <location>
        <begin position="61"/>
        <end position="157"/>
    </location>
</feature>
<dbReference type="STRING" id="228959.SAMN05421797_102404"/>
<evidence type="ECO:0000313" key="4">
    <source>
        <dbReference type="Proteomes" id="UP000186953"/>
    </source>
</evidence>
<dbReference type="GO" id="GO:0004181">
    <property type="term" value="F:metallocarboxypeptidase activity"/>
    <property type="evidence" value="ECO:0007669"/>
    <property type="project" value="InterPro"/>
</dbReference>
<protein>
    <submittedName>
        <fullName evidence="3">Zinc carboxypeptidase</fullName>
    </submittedName>
</protein>
<reference evidence="4" key="1">
    <citation type="submission" date="2017-01" db="EMBL/GenBank/DDBJ databases">
        <authorList>
            <person name="Varghese N."/>
            <person name="Submissions S."/>
        </authorList>
    </citation>
    <scope>NUCLEOTIDE SEQUENCE [LARGE SCALE GENOMIC DNA]</scope>
    <source>
        <strain evidence="4">DSM 15366</strain>
    </source>
</reference>
<gene>
    <name evidence="3" type="ORF">SAMN05421797_102404</name>
</gene>
<proteinExistence type="predicted"/>
<evidence type="ECO:0000313" key="3">
    <source>
        <dbReference type="EMBL" id="SIQ67097.1"/>
    </source>
</evidence>
<feature type="chain" id="PRO_5012817195" evidence="1">
    <location>
        <begin position="19"/>
        <end position="487"/>
    </location>
</feature>
<dbReference type="GO" id="GO:0006508">
    <property type="term" value="P:proteolysis"/>
    <property type="evidence" value="ECO:0007669"/>
    <property type="project" value="InterPro"/>
</dbReference>
<dbReference type="GO" id="GO:0008270">
    <property type="term" value="F:zinc ion binding"/>
    <property type="evidence" value="ECO:0007669"/>
    <property type="project" value="InterPro"/>
</dbReference>
<keyword evidence="1" id="KW-0732">Signal</keyword>
<organism evidence="3 4">
    <name type="scientific">Maribacter ulvicola</name>
    <dbReference type="NCBI Taxonomy" id="228959"/>
    <lineage>
        <taxon>Bacteria</taxon>
        <taxon>Pseudomonadati</taxon>
        <taxon>Bacteroidota</taxon>
        <taxon>Flavobacteriia</taxon>
        <taxon>Flavobacteriales</taxon>
        <taxon>Flavobacteriaceae</taxon>
        <taxon>Maribacter</taxon>
    </lineage>
</organism>
<dbReference type="Proteomes" id="UP000186953">
    <property type="component" value="Unassembled WGS sequence"/>
</dbReference>
<keyword evidence="3" id="KW-0645">Protease</keyword>
<keyword evidence="3" id="KW-0121">Carboxypeptidase</keyword>
<keyword evidence="4" id="KW-1185">Reference proteome</keyword>
<dbReference type="OrthoDB" id="1119199at2"/>
<evidence type="ECO:0000259" key="2">
    <source>
        <dbReference type="Pfam" id="PF00246"/>
    </source>
</evidence>
<dbReference type="RefSeq" id="WP_076548412.1">
    <property type="nucleotide sequence ID" value="NZ_FTMA01000002.1"/>
</dbReference>